<evidence type="ECO:0000313" key="2">
    <source>
        <dbReference type="EMBL" id="TNN85732.1"/>
    </source>
</evidence>
<keyword evidence="1" id="KW-1133">Transmembrane helix</keyword>
<keyword evidence="1" id="KW-0472">Membrane</keyword>
<gene>
    <name evidence="2" type="ORF">EYF80_003979</name>
</gene>
<reference evidence="2 3" key="1">
    <citation type="submission" date="2019-03" db="EMBL/GenBank/DDBJ databases">
        <title>First draft genome of Liparis tanakae, snailfish: a comprehensive survey of snailfish specific genes.</title>
        <authorList>
            <person name="Kim W."/>
            <person name="Song I."/>
            <person name="Jeong J.-H."/>
            <person name="Kim D."/>
            <person name="Kim S."/>
            <person name="Ryu S."/>
            <person name="Song J.Y."/>
            <person name="Lee S.K."/>
        </authorList>
    </citation>
    <scope>NUCLEOTIDE SEQUENCE [LARGE SCALE GENOMIC DNA]</scope>
    <source>
        <tissue evidence="2">Muscle</tissue>
    </source>
</reference>
<evidence type="ECO:0000313" key="3">
    <source>
        <dbReference type="Proteomes" id="UP000314294"/>
    </source>
</evidence>
<dbReference type="EMBL" id="SRLO01000019">
    <property type="protein sequence ID" value="TNN85732.1"/>
    <property type="molecule type" value="Genomic_DNA"/>
</dbReference>
<dbReference type="Proteomes" id="UP000314294">
    <property type="component" value="Unassembled WGS sequence"/>
</dbReference>
<proteinExistence type="predicted"/>
<protein>
    <submittedName>
        <fullName evidence="2">Uncharacterized protein</fullName>
    </submittedName>
</protein>
<evidence type="ECO:0000256" key="1">
    <source>
        <dbReference type="SAM" id="Phobius"/>
    </source>
</evidence>
<keyword evidence="1" id="KW-0812">Transmembrane</keyword>
<organism evidence="2 3">
    <name type="scientific">Liparis tanakae</name>
    <name type="common">Tanaka's snailfish</name>
    <dbReference type="NCBI Taxonomy" id="230148"/>
    <lineage>
        <taxon>Eukaryota</taxon>
        <taxon>Metazoa</taxon>
        <taxon>Chordata</taxon>
        <taxon>Craniata</taxon>
        <taxon>Vertebrata</taxon>
        <taxon>Euteleostomi</taxon>
        <taxon>Actinopterygii</taxon>
        <taxon>Neopterygii</taxon>
        <taxon>Teleostei</taxon>
        <taxon>Neoteleostei</taxon>
        <taxon>Acanthomorphata</taxon>
        <taxon>Eupercaria</taxon>
        <taxon>Perciformes</taxon>
        <taxon>Cottioidei</taxon>
        <taxon>Cottales</taxon>
        <taxon>Liparidae</taxon>
        <taxon>Liparis</taxon>
    </lineage>
</organism>
<comment type="caution">
    <text evidence="2">The sequence shown here is derived from an EMBL/GenBank/DDBJ whole genome shotgun (WGS) entry which is preliminary data.</text>
</comment>
<sequence>MMMMVVVVVMVVMMVMVVVVVFEVLVGSRQTLVVRHVPLHHLIIRVFQQEVVLLNRKDNTTQAFPDKRSRTSRTLTDLCIRGT</sequence>
<feature type="transmembrane region" description="Helical" evidence="1">
    <location>
        <begin position="6"/>
        <end position="26"/>
    </location>
</feature>
<name>A0A4Z2J8F0_9TELE</name>
<accession>A0A4Z2J8F0</accession>
<keyword evidence="3" id="KW-1185">Reference proteome</keyword>
<dbReference type="AlphaFoldDB" id="A0A4Z2J8F0"/>